<reference evidence="1 2" key="1">
    <citation type="submission" date="2016-04" db="EMBL/GenBank/DDBJ databases">
        <title>Draft genome sequence of Aeribacillus pallidus 8m3 from petroleum reservoir.</title>
        <authorList>
            <person name="Poltaraus A.B."/>
            <person name="Nazina T.N."/>
            <person name="Tourova T.P."/>
            <person name="Malakho S.M."/>
            <person name="Korshunova A.V."/>
            <person name="Sokolova D.S."/>
        </authorList>
    </citation>
    <scope>NUCLEOTIDE SEQUENCE [LARGE SCALE GENOMIC DNA]</scope>
    <source>
        <strain evidence="1 2">8m3</strain>
    </source>
</reference>
<evidence type="ECO:0000313" key="1">
    <source>
        <dbReference type="EMBL" id="KZN97295.1"/>
    </source>
</evidence>
<dbReference type="RefSeq" id="WP_063387098.1">
    <property type="nucleotide sequence ID" value="NZ_LWBR01000012.1"/>
</dbReference>
<evidence type="ECO:0000313" key="2">
    <source>
        <dbReference type="Proteomes" id="UP000076476"/>
    </source>
</evidence>
<dbReference type="AlphaFoldDB" id="A0A165YNX7"/>
<gene>
    <name evidence="1" type="ORF">AZI98_04490</name>
</gene>
<protein>
    <submittedName>
        <fullName evidence="1">Uncharacterized protein</fullName>
    </submittedName>
</protein>
<keyword evidence="2" id="KW-1185">Reference proteome</keyword>
<name>A0A165YNX7_9BACI</name>
<comment type="caution">
    <text evidence="1">The sequence shown here is derived from an EMBL/GenBank/DDBJ whole genome shotgun (WGS) entry which is preliminary data.</text>
</comment>
<organism evidence="1 2">
    <name type="scientific">Aeribacillus pallidus</name>
    <dbReference type="NCBI Taxonomy" id="33936"/>
    <lineage>
        <taxon>Bacteria</taxon>
        <taxon>Bacillati</taxon>
        <taxon>Bacillota</taxon>
        <taxon>Bacilli</taxon>
        <taxon>Bacillales</taxon>
        <taxon>Bacillaceae</taxon>
        <taxon>Aeribacillus</taxon>
    </lineage>
</organism>
<sequence length="61" mass="7140">MSVRIKMTLDALNKRLDEKNMLVVQNEEGFLGKLQFRFNPPATEEEIKKLPFNIPVTMKTF</sequence>
<dbReference type="STRING" id="33936.AZI98_04490"/>
<proteinExistence type="predicted"/>
<dbReference type="Proteomes" id="UP000076476">
    <property type="component" value="Unassembled WGS sequence"/>
</dbReference>
<dbReference type="EMBL" id="LWBR01000012">
    <property type="protein sequence ID" value="KZN97295.1"/>
    <property type="molecule type" value="Genomic_DNA"/>
</dbReference>
<dbReference type="OrthoDB" id="2355620at2"/>
<accession>A0A165YNX7</accession>